<dbReference type="GO" id="GO:0008270">
    <property type="term" value="F:zinc ion binding"/>
    <property type="evidence" value="ECO:0007669"/>
    <property type="project" value="UniProtKB-KW"/>
</dbReference>
<keyword evidence="4" id="KW-0862">Zinc</keyword>
<dbReference type="GO" id="GO:0005634">
    <property type="term" value="C:nucleus"/>
    <property type="evidence" value="ECO:0007669"/>
    <property type="project" value="UniProtKB-SubCell"/>
</dbReference>
<gene>
    <name evidence="10" type="ORF">D0Y65_048621</name>
</gene>
<dbReference type="PROSITE" id="PS50808">
    <property type="entry name" value="ZF_BED"/>
    <property type="match status" value="1"/>
</dbReference>
<name>A0A445FTN5_GLYSO</name>
<keyword evidence="6" id="KW-0539">Nucleus</keyword>
<keyword evidence="5" id="KW-0238">DNA-binding</keyword>
<keyword evidence="2" id="KW-0479">Metal-binding</keyword>
<evidence type="ECO:0000256" key="5">
    <source>
        <dbReference type="ARBA" id="ARBA00023125"/>
    </source>
</evidence>
<dbReference type="InterPro" id="IPR005836">
    <property type="entry name" value="ADP_Glu_pyroP_CS"/>
</dbReference>
<dbReference type="InterPro" id="IPR003656">
    <property type="entry name" value="Znf_BED"/>
</dbReference>
<evidence type="ECO:0000256" key="7">
    <source>
        <dbReference type="PROSITE-ProRule" id="PRU00027"/>
    </source>
</evidence>
<dbReference type="EMBL" id="QZWG01000018">
    <property type="protein sequence ID" value="RZB52241.1"/>
    <property type="molecule type" value="Genomic_DNA"/>
</dbReference>
<dbReference type="EMBL" id="QZWG01000018">
    <property type="protein sequence ID" value="RZB52242.1"/>
    <property type="molecule type" value="Genomic_DNA"/>
</dbReference>
<dbReference type="GO" id="GO:0003677">
    <property type="term" value="F:DNA binding"/>
    <property type="evidence" value="ECO:0007669"/>
    <property type="project" value="UniProtKB-KW"/>
</dbReference>
<dbReference type="AlphaFoldDB" id="A0A445FTN5"/>
<protein>
    <submittedName>
        <fullName evidence="10">Glucose-1-phosphate adenylyltransferase small subunit 1, chloroplastic isoform A</fullName>
    </submittedName>
    <submittedName>
        <fullName evidence="11">Glucose-1-phosphate adenylyltransferase small subunit 1, chloroplastic isoform B</fullName>
        <ecNumber evidence="10 11">2.7.7.27</ecNumber>
    </submittedName>
</protein>
<sequence length="889" mass="100786">MLMGRGGSFSARGPGKRDALKAVTKNVDEFTSRLLDIHSKMLQINKKEVDTTILVLNDDREKELPYIASMGIYVVSKNVMLDQLHKKFPGANDFGSEVIPGATSIGMWQKMALGVMVAPPGKLLLQPEVTLLAQANSARPCELVTSPLSYLGAQPQHVTADDVRRGGVRWSTTVADNQTTLFIWKPRVPTPTSPSMSGTGSGNGSDSSNANTGTSIGAASRSKNAPGNRIDIGWKHGTNVLGNGKKVKCNYCSKINNGGIFRFKRHLAGTRWDSEPCASVLEEVKMLMMNVIAKVANASEKRRKLNSIHEEGTEGVEVESNSSQSGIQWKGMLAFKGRGKAKFVQASGGEGVQATLNQLYKKGDKDKVDDQCAEFWYTSAIPFNVIKNPTFAKFCDMVGRYGVSYKPPSYHDIREKLLKRAVTKTDVMLQEFRDEWKKTGCSIMSDGWTDKKRRSICNFLVNSPKGTIFLYSLDTSDISKTTDKVLKMLDDVVDFVGEENVVQVITDNVANYKAAGELLMHKRENLYWTPCVAHCIDLIFEDFEKHLKVHQTTITKGRRITTYIYGRTMLISIMKKFTNGRDLIRPGMTRFATAYLTLACLHEFKASLMSMFSSEEWKTSKFGTSQEGRKVQNMALDSRFWNNVTMCLKVAALLMVVLRLVDSDVKPAMGFIYEEMENAKEKIKCNFNNTKKSYEPVWKIIDERWDHQLHRPLHAAAYYLNPHLHYEPTFRHDDPQVKEGLHMCMRRLVKDVAERKKINLQLVEFHFARGLFSMEEAKDSRKIMQPGEWWEMFGDGTPELRRFAIRVLSLTCSSSGCERNWSSFEMVHTKRRNRLQQKKMNDLVYVMYNLKLKSKQNRKSIALPFDEIESDNEWITEEGYNDEDEQPQA</sequence>
<dbReference type="GO" id="GO:0008878">
    <property type="term" value="F:glucose-1-phosphate adenylyltransferase activity"/>
    <property type="evidence" value="ECO:0007669"/>
    <property type="project" value="UniProtKB-EC"/>
</dbReference>
<keyword evidence="10" id="KW-0808">Transferase</keyword>
<evidence type="ECO:0000256" key="8">
    <source>
        <dbReference type="SAM" id="MobiDB-lite"/>
    </source>
</evidence>
<evidence type="ECO:0000313" key="12">
    <source>
        <dbReference type="Proteomes" id="UP000289340"/>
    </source>
</evidence>
<keyword evidence="10" id="KW-0548">Nucleotidyltransferase</keyword>
<dbReference type="GO" id="GO:0046983">
    <property type="term" value="F:protein dimerization activity"/>
    <property type="evidence" value="ECO:0007669"/>
    <property type="project" value="InterPro"/>
</dbReference>
<dbReference type="PANTHER" id="PTHR32166">
    <property type="entry name" value="OSJNBA0013A04.12 PROTEIN"/>
    <property type="match status" value="1"/>
</dbReference>
<organism evidence="10 12">
    <name type="scientific">Glycine soja</name>
    <name type="common">Wild soybean</name>
    <dbReference type="NCBI Taxonomy" id="3848"/>
    <lineage>
        <taxon>Eukaryota</taxon>
        <taxon>Viridiplantae</taxon>
        <taxon>Streptophyta</taxon>
        <taxon>Embryophyta</taxon>
        <taxon>Tracheophyta</taxon>
        <taxon>Spermatophyta</taxon>
        <taxon>Magnoliopsida</taxon>
        <taxon>eudicotyledons</taxon>
        <taxon>Gunneridae</taxon>
        <taxon>Pentapetalae</taxon>
        <taxon>rosids</taxon>
        <taxon>fabids</taxon>
        <taxon>Fabales</taxon>
        <taxon>Fabaceae</taxon>
        <taxon>Papilionoideae</taxon>
        <taxon>50 kb inversion clade</taxon>
        <taxon>NPAAA clade</taxon>
        <taxon>indigoferoid/millettioid clade</taxon>
        <taxon>Phaseoleae</taxon>
        <taxon>Glycine</taxon>
        <taxon>Glycine subgen. Soja</taxon>
    </lineage>
</organism>
<dbReference type="Proteomes" id="UP000289340">
    <property type="component" value="Chromosome 18"/>
</dbReference>
<evidence type="ECO:0000256" key="4">
    <source>
        <dbReference type="ARBA" id="ARBA00022833"/>
    </source>
</evidence>
<evidence type="ECO:0000313" key="10">
    <source>
        <dbReference type="EMBL" id="RZB52241.1"/>
    </source>
</evidence>
<feature type="region of interest" description="Disordered" evidence="8">
    <location>
        <begin position="185"/>
        <end position="230"/>
    </location>
</feature>
<feature type="domain" description="BED-type" evidence="9">
    <location>
        <begin position="228"/>
        <end position="284"/>
    </location>
</feature>
<keyword evidence="3 7" id="KW-0863">Zinc-finger</keyword>
<comment type="subcellular location">
    <subcellularLocation>
        <location evidence="1">Nucleus</location>
    </subcellularLocation>
</comment>
<evidence type="ECO:0000256" key="6">
    <source>
        <dbReference type="ARBA" id="ARBA00023242"/>
    </source>
</evidence>
<dbReference type="GO" id="GO:0005978">
    <property type="term" value="P:glycogen biosynthetic process"/>
    <property type="evidence" value="ECO:0007669"/>
    <property type="project" value="InterPro"/>
</dbReference>
<proteinExistence type="predicted"/>
<dbReference type="EC" id="2.7.7.27" evidence="10 11"/>
<evidence type="ECO:0000256" key="2">
    <source>
        <dbReference type="ARBA" id="ARBA00022723"/>
    </source>
</evidence>
<dbReference type="InterPro" id="IPR008906">
    <property type="entry name" value="HATC_C_dom"/>
</dbReference>
<evidence type="ECO:0000256" key="3">
    <source>
        <dbReference type="ARBA" id="ARBA00022771"/>
    </source>
</evidence>
<reference evidence="10 12" key="1">
    <citation type="submission" date="2018-09" db="EMBL/GenBank/DDBJ databases">
        <title>A high-quality reference genome of wild soybean provides a powerful tool to mine soybean genomes.</title>
        <authorList>
            <person name="Xie M."/>
            <person name="Chung C.Y.L."/>
            <person name="Li M.-W."/>
            <person name="Wong F.-L."/>
            <person name="Chan T.-F."/>
            <person name="Lam H.-M."/>
        </authorList>
    </citation>
    <scope>NUCLEOTIDE SEQUENCE [LARGE SCALE GENOMIC DNA]</scope>
    <source>
        <strain evidence="12">cv. W05</strain>
        <tissue evidence="10">Hypocotyl of etiolated seedlings</tissue>
    </source>
</reference>
<dbReference type="InterPro" id="IPR029044">
    <property type="entry name" value="Nucleotide-diphossugar_trans"/>
</dbReference>
<dbReference type="SUPFAM" id="SSF53098">
    <property type="entry name" value="Ribonuclease H-like"/>
    <property type="match status" value="1"/>
</dbReference>
<dbReference type="PANTHER" id="PTHR32166:SF122">
    <property type="entry name" value="OS09G0499600 PROTEIN"/>
    <property type="match status" value="1"/>
</dbReference>
<accession>A0A445FTN5</accession>
<feature type="compositionally biased region" description="Low complexity" evidence="8">
    <location>
        <begin position="193"/>
        <end position="215"/>
    </location>
</feature>
<keyword evidence="12" id="KW-1185">Reference proteome</keyword>
<dbReference type="Pfam" id="PF05699">
    <property type="entry name" value="Dimer_Tnp_hAT"/>
    <property type="match status" value="1"/>
</dbReference>
<dbReference type="Pfam" id="PF04937">
    <property type="entry name" value="DUF659"/>
    <property type="match status" value="1"/>
</dbReference>
<comment type="caution">
    <text evidence="10">The sequence shown here is derived from an EMBL/GenBank/DDBJ whole genome shotgun (WGS) entry which is preliminary data.</text>
</comment>
<evidence type="ECO:0000256" key="1">
    <source>
        <dbReference type="ARBA" id="ARBA00004123"/>
    </source>
</evidence>
<dbReference type="Gene3D" id="3.90.550.10">
    <property type="entry name" value="Spore Coat Polysaccharide Biosynthesis Protein SpsA, Chain A"/>
    <property type="match status" value="1"/>
</dbReference>
<evidence type="ECO:0000313" key="11">
    <source>
        <dbReference type="EMBL" id="RZB52242.1"/>
    </source>
</evidence>
<evidence type="ECO:0000259" key="9">
    <source>
        <dbReference type="PROSITE" id="PS50808"/>
    </source>
</evidence>
<dbReference type="InterPro" id="IPR007021">
    <property type="entry name" value="DUF659"/>
</dbReference>
<dbReference type="InterPro" id="IPR012337">
    <property type="entry name" value="RNaseH-like_sf"/>
</dbReference>
<dbReference type="PROSITE" id="PS00810">
    <property type="entry name" value="ADP_GLC_PYROPHOSPH_3"/>
    <property type="match status" value="1"/>
</dbReference>